<comment type="caution">
    <text evidence="2">The sequence shown here is derived from an EMBL/GenBank/DDBJ whole genome shotgun (WGS) entry which is preliminary data.</text>
</comment>
<dbReference type="EMBL" id="JACHWJ010000004">
    <property type="protein sequence ID" value="MBB2958456.1"/>
    <property type="molecule type" value="Genomic_DNA"/>
</dbReference>
<keyword evidence="2" id="KW-0456">Lyase</keyword>
<dbReference type="RefSeq" id="WP_183625562.1">
    <property type="nucleotide sequence ID" value="NZ_JACHWJ010000004.1"/>
</dbReference>
<dbReference type="AlphaFoldDB" id="A0A7W4YGV0"/>
<dbReference type="InterPro" id="IPR029068">
    <property type="entry name" value="Glyas_Bleomycin-R_OHBP_Dase"/>
</dbReference>
<feature type="domain" description="VOC" evidence="1">
    <location>
        <begin position="6"/>
        <end position="120"/>
    </location>
</feature>
<dbReference type="PANTHER" id="PTHR36437">
    <property type="entry name" value="GLYOXALASE/BLEOMYCIN RESISTANCE PROTEIN/DIOXYGENASE"/>
    <property type="match status" value="1"/>
</dbReference>
<dbReference type="Proteomes" id="UP000545286">
    <property type="component" value="Unassembled WGS sequence"/>
</dbReference>
<name>A0A7W4YGV0_9MICO</name>
<keyword evidence="2" id="KW-0223">Dioxygenase</keyword>
<evidence type="ECO:0000259" key="1">
    <source>
        <dbReference type="PROSITE" id="PS51819"/>
    </source>
</evidence>
<organism evidence="2 3">
    <name type="scientific">Pseudoclavibacter helvolus</name>
    <dbReference type="NCBI Taxonomy" id="255205"/>
    <lineage>
        <taxon>Bacteria</taxon>
        <taxon>Bacillati</taxon>
        <taxon>Actinomycetota</taxon>
        <taxon>Actinomycetes</taxon>
        <taxon>Micrococcales</taxon>
        <taxon>Microbacteriaceae</taxon>
        <taxon>Pseudoclavibacter</taxon>
    </lineage>
</organism>
<dbReference type="PANTHER" id="PTHR36437:SF2">
    <property type="entry name" value="GLYOXALASE_BLEOMYCIN RESISTANCE PROTEIN_DIOXYGENASE"/>
    <property type="match status" value="1"/>
</dbReference>
<dbReference type="GO" id="GO:0051213">
    <property type="term" value="F:dioxygenase activity"/>
    <property type="evidence" value="ECO:0007669"/>
    <property type="project" value="UniProtKB-KW"/>
</dbReference>
<sequence length="128" mass="13798">MAKTTRVLSVSVPVSDVDAALAFYTDVLGCELLMDVEAWPGARYVEVLPPGSSVGIVLLPHDSEIPIAVRLGTTDAQEAHDRIKASGVELHNDEVLRWDDVEPMFSFTDPDGNALVYLEDAGDSTQGE</sequence>
<keyword evidence="2" id="KW-0560">Oxidoreductase</keyword>
<dbReference type="InterPro" id="IPR037523">
    <property type="entry name" value="VOC_core"/>
</dbReference>
<dbReference type="Gene3D" id="3.10.180.10">
    <property type="entry name" value="2,3-Dihydroxybiphenyl 1,2-Dioxygenase, domain 1"/>
    <property type="match status" value="1"/>
</dbReference>
<keyword evidence="3" id="KW-1185">Reference proteome</keyword>
<accession>A0A7W4YGV0</accession>
<proteinExistence type="predicted"/>
<evidence type="ECO:0000313" key="3">
    <source>
        <dbReference type="Proteomes" id="UP000545286"/>
    </source>
</evidence>
<protein>
    <submittedName>
        <fullName evidence="2">Catechol 2,3-dioxygenase-like lactoylglutathione lyase family enzyme</fullName>
    </submittedName>
</protein>
<dbReference type="InterPro" id="IPR004360">
    <property type="entry name" value="Glyas_Fos-R_dOase_dom"/>
</dbReference>
<dbReference type="PROSITE" id="PS51819">
    <property type="entry name" value="VOC"/>
    <property type="match status" value="1"/>
</dbReference>
<reference evidence="2 3" key="1">
    <citation type="submission" date="2020-08" db="EMBL/GenBank/DDBJ databases">
        <title>Sequencing the genomes of 1000 actinobacteria strains.</title>
        <authorList>
            <person name="Klenk H.-P."/>
        </authorList>
    </citation>
    <scope>NUCLEOTIDE SEQUENCE [LARGE SCALE GENOMIC DNA]</scope>
    <source>
        <strain evidence="2 3">DSM 20419</strain>
    </source>
</reference>
<evidence type="ECO:0000313" key="2">
    <source>
        <dbReference type="EMBL" id="MBB2958456.1"/>
    </source>
</evidence>
<dbReference type="SUPFAM" id="SSF54593">
    <property type="entry name" value="Glyoxalase/Bleomycin resistance protein/Dihydroxybiphenyl dioxygenase"/>
    <property type="match status" value="1"/>
</dbReference>
<dbReference type="Pfam" id="PF00903">
    <property type="entry name" value="Glyoxalase"/>
    <property type="match status" value="1"/>
</dbReference>
<dbReference type="GO" id="GO:0016829">
    <property type="term" value="F:lyase activity"/>
    <property type="evidence" value="ECO:0007669"/>
    <property type="project" value="UniProtKB-KW"/>
</dbReference>
<gene>
    <name evidence="2" type="ORF">FHX72_002602</name>
</gene>